<keyword evidence="6" id="KW-1015">Disulfide bond</keyword>
<dbReference type="GO" id="GO:0004930">
    <property type="term" value="F:G protein-coupled receptor activity"/>
    <property type="evidence" value="ECO:0007669"/>
    <property type="project" value="InterPro"/>
</dbReference>
<evidence type="ECO:0000259" key="10">
    <source>
        <dbReference type="PROSITE" id="PS50221"/>
    </source>
</evidence>
<dbReference type="Gene3D" id="1.20.1070.10">
    <property type="entry name" value="Rhodopsin 7-helix transmembrane proteins"/>
    <property type="match status" value="1"/>
</dbReference>
<dbReference type="CDD" id="cd00063">
    <property type="entry name" value="FN3"/>
    <property type="match status" value="1"/>
</dbReference>
<feature type="compositionally biased region" description="Polar residues" evidence="8">
    <location>
        <begin position="575"/>
        <end position="584"/>
    </location>
</feature>
<evidence type="ECO:0000256" key="8">
    <source>
        <dbReference type="SAM" id="MobiDB-lite"/>
    </source>
</evidence>
<evidence type="ECO:0000259" key="11">
    <source>
        <dbReference type="PROSITE" id="PS50261"/>
    </source>
</evidence>
<dbReference type="SMART" id="SM00060">
    <property type="entry name" value="FN3"/>
    <property type="match status" value="2"/>
</dbReference>
<feature type="domain" description="GAIN-B" evidence="10">
    <location>
        <begin position="800"/>
        <end position="971"/>
    </location>
</feature>
<feature type="transmembrane region" description="Helical" evidence="9">
    <location>
        <begin position="1016"/>
        <end position="1033"/>
    </location>
</feature>
<feature type="transmembrane region" description="Helical" evidence="9">
    <location>
        <begin position="1194"/>
        <end position="1216"/>
    </location>
</feature>
<dbReference type="PRINTS" id="PR00249">
    <property type="entry name" value="GPCRSECRETIN"/>
</dbReference>
<dbReference type="GO" id="GO:0005886">
    <property type="term" value="C:plasma membrane"/>
    <property type="evidence" value="ECO:0007669"/>
    <property type="project" value="TreeGrafter"/>
</dbReference>
<dbReference type="InterPro" id="IPR013783">
    <property type="entry name" value="Ig-like_fold"/>
</dbReference>
<dbReference type="Proteomes" id="UP000694845">
    <property type="component" value="Unplaced"/>
</dbReference>
<dbReference type="SUPFAM" id="SSF49265">
    <property type="entry name" value="Fibronectin type III"/>
    <property type="match status" value="1"/>
</dbReference>
<keyword evidence="3 9" id="KW-0812">Transmembrane</keyword>
<feature type="transmembrane region" description="Helical" evidence="9">
    <location>
        <begin position="1083"/>
        <end position="1102"/>
    </location>
</feature>
<dbReference type="Pfam" id="PF00041">
    <property type="entry name" value="fn3"/>
    <property type="match status" value="1"/>
</dbReference>
<feature type="region of interest" description="Disordered" evidence="8">
    <location>
        <begin position="296"/>
        <end position="349"/>
    </location>
</feature>
<dbReference type="OrthoDB" id="5988891at2759"/>
<feature type="domain" description="Fibronectin type-III" evidence="12">
    <location>
        <begin position="59"/>
        <end position="151"/>
    </location>
</feature>
<feature type="region of interest" description="Disordered" evidence="8">
    <location>
        <begin position="589"/>
        <end position="608"/>
    </location>
</feature>
<dbReference type="InterPro" id="IPR000203">
    <property type="entry name" value="GPS"/>
</dbReference>
<feature type="compositionally biased region" description="Polar residues" evidence="8">
    <location>
        <begin position="625"/>
        <end position="635"/>
    </location>
</feature>
<dbReference type="PANTHER" id="PTHR12011">
    <property type="entry name" value="ADHESION G-PROTEIN COUPLED RECEPTOR"/>
    <property type="match status" value="1"/>
</dbReference>
<proteinExistence type="inferred from homology"/>
<evidence type="ECO:0000256" key="7">
    <source>
        <dbReference type="ARBA" id="ARBA00023180"/>
    </source>
</evidence>
<dbReference type="FunFam" id="1.20.1070.10:FF:000058">
    <property type="entry name" value="Adhesion G protein-coupled receptor F5"/>
    <property type="match status" value="1"/>
</dbReference>
<keyword evidence="13" id="KW-1185">Reference proteome</keyword>
<reference evidence="14" key="1">
    <citation type="submission" date="2025-08" db="UniProtKB">
        <authorList>
            <consortium name="RefSeq"/>
        </authorList>
    </citation>
    <scope>IDENTIFICATION</scope>
</reference>
<keyword evidence="7" id="KW-0325">Glycoprotein</keyword>
<dbReference type="Pfam" id="PF00002">
    <property type="entry name" value="7tm_2"/>
    <property type="match status" value="1"/>
</dbReference>
<dbReference type="InterPro" id="IPR000832">
    <property type="entry name" value="GPCR_2_secretin-like"/>
</dbReference>
<gene>
    <name evidence="14" type="primary">LOC110975580</name>
</gene>
<dbReference type="Pfam" id="PF01825">
    <property type="entry name" value="GPS"/>
    <property type="match status" value="1"/>
</dbReference>
<dbReference type="GO" id="GO:0007166">
    <property type="term" value="P:cell surface receptor signaling pathway"/>
    <property type="evidence" value="ECO:0007669"/>
    <property type="project" value="InterPro"/>
</dbReference>
<dbReference type="RefSeq" id="XP_022083857.1">
    <property type="nucleotide sequence ID" value="XM_022228165.1"/>
</dbReference>
<evidence type="ECO:0000256" key="5">
    <source>
        <dbReference type="ARBA" id="ARBA00023136"/>
    </source>
</evidence>
<dbReference type="KEGG" id="aplc:110975580"/>
<dbReference type="InterPro" id="IPR017981">
    <property type="entry name" value="GPCR_2-like_7TM"/>
</dbReference>
<dbReference type="PROSITE" id="PS50221">
    <property type="entry name" value="GAIN_B"/>
    <property type="match status" value="1"/>
</dbReference>
<dbReference type="Gene3D" id="2.60.40.10">
    <property type="entry name" value="Immunoglobulins"/>
    <property type="match status" value="2"/>
</dbReference>
<dbReference type="InterPro" id="IPR036116">
    <property type="entry name" value="FN3_sf"/>
</dbReference>
<keyword evidence="5 9" id="KW-0472">Membrane</keyword>
<accession>A0A8B7XUE1</accession>
<dbReference type="PROSITE" id="PS50853">
    <property type="entry name" value="FN3"/>
    <property type="match status" value="1"/>
</dbReference>
<dbReference type="GO" id="GO:0007189">
    <property type="term" value="P:adenylate cyclase-activating G protein-coupled receptor signaling pathway"/>
    <property type="evidence" value="ECO:0007669"/>
    <property type="project" value="TreeGrafter"/>
</dbReference>
<evidence type="ECO:0000256" key="4">
    <source>
        <dbReference type="ARBA" id="ARBA00022989"/>
    </source>
</evidence>
<dbReference type="PANTHER" id="PTHR12011:SF471">
    <property type="entry name" value="G-PROTEIN COUPLED RECEPTORS FAMILY 2 PROFILE 2 DOMAIN-CONTAINING PROTEIN"/>
    <property type="match status" value="1"/>
</dbReference>
<dbReference type="PROSITE" id="PS50261">
    <property type="entry name" value="G_PROTEIN_RECEP_F2_4"/>
    <property type="match status" value="1"/>
</dbReference>
<dbReference type="InterPro" id="IPR057244">
    <property type="entry name" value="GAIN_B"/>
</dbReference>
<feature type="transmembrane region" description="Helical" evidence="9">
    <location>
        <begin position="979"/>
        <end position="1004"/>
    </location>
</feature>
<dbReference type="OMA" id="LEYEFRE"/>
<keyword evidence="4 9" id="KW-1133">Transmembrane helix</keyword>
<evidence type="ECO:0000313" key="13">
    <source>
        <dbReference type="Proteomes" id="UP000694845"/>
    </source>
</evidence>
<organism evidence="13 14">
    <name type="scientific">Acanthaster planci</name>
    <name type="common">Crown-of-thorns starfish</name>
    <dbReference type="NCBI Taxonomy" id="133434"/>
    <lineage>
        <taxon>Eukaryota</taxon>
        <taxon>Metazoa</taxon>
        <taxon>Echinodermata</taxon>
        <taxon>Eleutherozoa</taxon>
        <taxon>Asterozoa</taxon>
        <taxon>Asteroidea</taxon>
        <taxon>Valvatacea</taxon>
        <taxon>Valvatida</taxon>
        <taxon>Acanthasteridae</taxon>
        <taxon>Acanthaster</taxon>
    </lineage>
</organism>
<dbReference type="SMART" id="SM00303">
    <property type="entry name" value="GPS"/>
    <property type="match status" value="1"/>
</dbReference>
<feature type="transmembrane region" description="Helical" evidence="9">
    <location>
        <begin position="1039"/>
        <end position="1062"/>
    </location>
</feature>
<evidence type="ECO:0000256" key="9">
    <source>
        <dbReference type="SAM" id="Phobius"/>
    </source>
</evidence>
<feature type="compositionally biased region" description="Polar residues" evidence="8">
    <location>
        <begin position="316"/>
        <end position="349"/>
    </location>
</feature>
<sequence length="1277" mass="137583">MSLTEGMRYAIGPFPPCQELCYFLIGEIGSTSPSIGSVACDIPLPFVCEGELIYEDPHPTVNVSTSALSPDSITVSWSRPATGDLTGFRVTLDAAASVHRAGQANVNASGTLEAVFTGLSGGTRYTAAVITVNGPKESDSVVVSASTFPNQIPCLQTVAGDKEIAVSWVQPTGGVDGYTLELSGMGSRSQQEVSEAADINDGEALEYEFRELRKDSTYDLVAYAWVRYNGIKLYSATVEYQVTTTSKNSQEEASAPCDLIVSTAEAYPPGTTEVHTHADYTTPATFCPEVDFDEPTTFPRTTLDASTPASTTSTTMGQSGRANGQQSGATTLAPSTTSEHPQTVESTTEGQITLSFSSTEGIQAAPSVSATIPTLPIMPTSGQVQTAGSTDGEATSKVSTTKRHMTSAMASTQPPLHAASLVTFESMPTEASTESTTFQQTTQQKMSTILHSNHVKHSKSVGVTVDLSTTPSTQSIVNQQTEETKASTVAVLTLPITPHFAIETTTKISSPESDMQKVTPVVESLESTADAHTASETISTAHVSLEPQMVLPIFAFRTSSQTTRTTTDIVSTESYNSLDPSSSAEHISASELSVTSSSSMLPTSTSVESSTEFVDDGLSLALPTGLSTPNPTSAANRRPDRPPGLDLPTVKLTNQPFKLTTAVDIITEPFKSTGDDEGISTTVMYDVQNWTKISIFDLQRCLVSTSSSGTKGHNSMFTTRNGDTVTELIVSILEVFLNKSKAITPLTDITALLDCVYDMDVSLTMQKLPWPSIIEALLETAVQSLLPTFEATTTIRINNHRLAGGTEIEVVFTSSENGSCAGYQTNRTHLAKPSVHLPASVIDNNGKQCRSLLVFNMESLHSIMPPENCVDNSAFICEELSTPFPLITVALIPPTSLPFAESMNIEFFLPVTKFTPVCVWAEAISRDGQPGSYSWNTSGCDTLIDTKTFSIICRCSHLTSFTVVMKVTDFENDEKHERALHLITMAGCIVSILSACLTIMIYLCLRILKEEKVIHVQLLLAIAVAQLIFLFGIDQTENQVLCTIIAVSLFYFMSSTFTWMLMEVTNLYMNVVKVFTSGTNMKVYFLAGWGLPLIQVSVSYGVSASKLLSTQYCWLSVQSGVIWAFVGPALIIVAINTVMLVAVLWEISRILKRDITNLKAGKFRTLAKALLVFTPMVGLPWLFGLLAFNTHLIVFDYIFTVLNSFQGLVLFSIFILGNREVRGKIRGRVADAYSTSAGTRTMHGVGRGTRAGGMQLTSHGATPRMLTISNTTPSQRF</sequence>
<feature type="transmembrane region" description="Helical" evidence="9">
    <location>
        <begin position="1122"/>
        <end position="1145"/>
    </location>
</feature>
<feature type="domain" description="G-protein coupled receptors family 2 profile 2" evidence="11">
    <location>
        <begin position="977"/>
        <end position="1218"/>
    </location>
</feature>
<protein>
    <submittedName>
        <fullName evidence="14">Adhesion G protein-coupled receptor L3-like</fullName>
    </submittedName>
</protein>
<comment type="similarity">
    <text evidence="2">Belongs to the G-protein coupled receptor 2 family. Adhesion G-protein coupled receptor (ADGR) subfamily.</text>
</comment>
<evidence type="ECO:0000256" key="6">
    <source>
        <dbReference type="ARBA" id="ARBA00023157"/>
    </source>
</evidence>
<feature type="region of interest" description="Disordered" evidence="8">
    <location>
        <begin position="620"/>
        <end position="650"/>
    </location>
</feature>
<dbReference type="InterPro" id="IPR003961">
    <property type="entry name" value="FN3_dom"/>
</dbReference>
<evidence type="ECO:0000256" key="1">
    <source>
        <dbReference type="ARBA" id="ARBA00004141"/>
    </source>
</evidence>
<dbReference type="GeneID" id="110975580"/>
<feature type="transmembrane region" description="Helical" evidence="9">
    <location>
        <begin position="1166"/>
        <end position="1188"/>
    </location>
</feature>
<evidence type="ECO:0000256" key="2">
    <source>
        <dbReference type="ARBA" id="ARBA00007343"/>
    </source>
</evidence>
<evidence type="ECO:0000259" key="12">
    <source>
        <dbReference type="PROSITE" id="PS50853"/>
    </source>
</evidence>
<name>A0A8B7XUE1_ACAPL</name>
<comment type="subcellular location">
    <subcellularLocation>
        <location evidence="1">Membrane</location>
        <topology evidence="1">Multi-pass membrane protein</topology>
    </subcellularLocation>
</comment>
<evidence type="ECO:0000256" key="3">
    <source>
        <dbReference type="ARBA" id="ARBA00022692"/>
    </source>
</evidence>
<feature type="region of interest" description="Disordered" evidence="8">
    <location>
        <begin position="565"/>
        <end position="584"/>
    </location>
</feature>
<feature type="compositionally biased region" description="Low complexity" evidence="8">
    <location>
        <begin position="565"/>
        <end position="574"/>
    </location>
</feature>
<dbReference type="AlphaFoldDB" id="A0A8B7XUE1"/>
<evidence type="ECO:0000313" key="14">
    <source>
        <dbReference type="RefSeq" id="XP_022083857.1"/>
    </source>
</evidence>
<feature type="compositionally biased region" description="Low complexity" evidence="8">
    <location>
        <begin position="301"/>
        <end position="315"/>
    </location>
</feature>